<comment type="caution">
    <text evidence="7">The sequence shown here is derived from an EMBL/GenBank/DDBJ whole genome shotgun (WGS) entry which is preliminary data.</text>
</comment>
<dbReference type="Gene3D" id="3.40.50.2000">
    <property type="entry name" value="Glycogen Phosphorylase B"/>
    <property type="match status" value="2"/>
</dbReference>
<evidence type="ECO:0000256" key="3">
    <source>
        <dbReference type="ARBA" id="ARBA00051003"/>
    </source>
</evidence>
<gene>
    <name evidence="7" type="ORF">LIER_37873</name>
</gene>
<dbReference type="Pfam" id="PF26168">
    <property type="entry name" value="Glyco_transf_N"/>
    <property type="match status" value="1"/>
</dbReference>
<comment type="catalytic activity">
    <reaction evidence="3">
        <text>7-deoxyloganetin + UDP-alpha-D-glucose = 7-deoxyloganin + UDP + H(+)</text>
        <dbReference type="Rhea" id="RHEA:39899"/>
        <dbReference type="ChEBI" id="CHEBI:15378"/>
        <dbReference type="ChEBI" id="CHEBI:18370"/>
        <dbReference type="ChEBI" id="CHEBI:58223"/>
        <dbReference type="ChEBI" id="CHEBI:58885"/>
        <dbReference type="ChEBI" id="CHEBI:76849"/>
        <dbReference type="EC" id="2.4.1.324"/>
    </reaction>
</comment>
<feature type="domain" description="Glycosyltransferase N-terminal" evidence="6">
    <location>
        <begin position="9"/>
        <end position="55"/>
    </location>
</feature>
<dbReference type="PANTHER" id="PTHR11926:SF1498">
    <property type="entry name" value="GLYCOSYLTRANSFERASE"/>
    <property type="match status" value="1"/>
</dbReference>
<evidence type="ECO:0000313" key="8">
    <source>
        <dbReference type="Proteomes" id="UP001454036"/>
    </source>
</evidence>
<name>A0AAV3PTE9_LITER</name>
<evidence type="ECO:0000259" key="6">
    <source>
        <dbReference type="Pfam" id="PF26168"/>
    </source>
</evidence>
<evidence type="ECO:0000256" key="4">
    <source>
        <dbReference type="RuleBase" id="RU003718"/>
    </source>
</evidence>
<dbReference type="EMBL" id="BAABME010018601">
    <property type="protein sequence ID" value="GAA0154406.1"/>
    <property type="molecule type" value="Genomic_DNA"/>
</dbReference>
<sequence length="477" mass="53849">MSSKKPHAVCIPYPAQGHINPFLKLAKILHCRGFHITYVNTEYNHKRLLRTRGPNSLDGLLDFRFEAIPDGLESSEVVDATQDIPSLCESISKNFLAPFCYLISRLNNEGPPVTCLVADGCMSFSTKAAEQFGIPVVLFWTPSACSVLAYAHYHILVDLGYTPLKDSSYVTNGYLETTIDWIPGMKDIRLRDLPSFIRTTDSNDILLNFMINEVANMAKGSAVVLNTFEALENDVLKALSSMYTRVYTIGPLQLLAQNITKDNHKLRSICSNLWKEEPGCIDWLNTQSNRSVVYVNFGSITVMNTVQMTEFAWGLANSKKPFLWIIRPDLVTGELTMLPEQFFEETEERSMLASWCRQEEVLKHKAIGGFLTHCGWNSMLESICGGVPILCWPFFDDQHTNCKYSCDHWGIGMEIDNDVKRDEVDMVVRELMDGEKGKKMKNRAFKWKLKAEAATESGGSSFNNLEKLLDEVLLSNC</sequence>
<keyword evidence="8" id="KW-1185">Reference proteome</keyword>
<evidence type="ECO:0000313" key="7">
    <source>
        <dbReference type="EMBL" id="GAA0154406.1"/>
    </source>
</evidence>
<dbReference type="Proteomes" id="UP001454036">
    <property type="component" value="Unassembled WGS sequence"/>
</dbReference>
<dbReference type="PROSITE" id="PS00375">
    <property type="entry name" value="UDPGT"/>
    <property type="match status" value="1"/>
</dbReference>
<evidence type="ECO:0000256" key="2">
    <source>
        <dbReference type="ARBA" id="ARBA00022679"/>
    </source>
</evidence>
<dbReference type="GO" id="GO:0080043">
    <property type="term" value="F:quercetin 3-O-glucosyltransferase activity"/>
    <property type="evidence" value="ECO:0007669"/>
    <property type="project" value="TreeGrafter"/>
</dbReference>
<dbReference type="EC" id="2.4.1.-" evidence="5"/>
<dbReference type="InterPro" id="IPR002213">
    <property type="entry name" value="UDP_glucos_trans"/>
</dbReference>
<comment type="similarity">
    <text evidence="1 4">Belongs to the UDP-glycosyltransferase family.</text>
</comment>
<dbReference type="Pfam" id="PF00201">
    <property type="entry name" value="UDPGT"/>
    <property type="match status" value="1"/>
</dbReference>
<reference evidence="7 8" key="1">
    <citation type="submission" date="2024-01" db="EMBL/GenBank/DDBJ databases">
        <title>The complete chloroplast genome sequence of Lithospermum erythrorhizon: insights into the phylogenetic relationship among Boraginaceae species and the maternal lineages of purple gromwells.</title>
        <authorList>
            <person name="Okada T."/>
            <person name="Watanabe K."/>
        </authorList>
    </citation>
    <scope>NUCLEOTIDE SEQUENCE [LARGE SCALE GENOMIC DNA]</scope>
</reference>
<dbReference type="InterPro" id="IPR058980">
    <property type="entry name" value="Glyco_transf_N"/>
</dbReference>
<keyword evidence="2 4" id="KW-0808">Transferase</keyword>
<dbReference type="SUPFAM" id="SSF53756">
    <property type="entry name" value="UDP-Glycosyltransferase/glycogen phosphorylase"/>
    <property type="match status" value="1"/>
</dbReference>
<dbReference type="PANTHER" id="PTHR11926">
    <property type="entry name" value="GLUCOSYL/GLUCURONOSYL TRANSFERASES"/>
    <property type="match status" value="1"/>
</dbReference>
<proteinExistence type="inferred from homology"/>
<evidence type="ECO:0000256" key="5">
    <source>
        <dbReference type="RuleBase" id="RU362057"/>
    </source>
</evidence>
<dbReference type="CDD" id="cd03784">
    <property type="entry name" value="GT1_Gtf-like"/>
    <property type="match status" value="1"/>
</dbReference>
<protein>
    <recommendedName>
        <fullName evidence="5">Glycosyltransferase</fullName>
        <ecNumber evidence="5">2.4.1.-</ecNumber>
    </recommendedName>
</protein>
<dbReference type="InterPro" id="IPR035595">
    <property type="entry name" value="UDP_glycos_trans_CS"/>
</dbReference>
<organism evidence="7 8">
    <name type="scientific">Lithospermum erythrorhizon</name>
    <name type="common">Purple gromwell</name>
    <name type="synonym">Lithospermum officinale var. erythrorhizon</name>
    <dbReference type="NCBI Taxonomy" id="34254"/>
    <lineage>
        <taxon>Eukaryota</taxon>
        <taxon>Viridiplantae</taxon>
        <taxon>Streptophyta</taxon>
        <taxon>Embryophyta</taxon>
        <taxon>Tracheophyta</taxon>
        <taxon>Spermatophyta</taxon>
        <taxon>Magnoliopsida</taxon>
        <taxon>eudicotyledons</taxon>
        <taxon>Gunneridae</taxon>
        <taxon>Pentapetalae</taxon>
        <taxon>asterids</taxon>
        <taxon>lamiids</taxon>
        <taxon>Boraginales</taxon>
        <taxon>Boraginaceae</taxon>
        <taxon>Boraginoideae</taxon>
        <taxon>Lithospermeae</taxon>
        <taxon>Lithospermum</taxon>
    </lineage>
</organism>
<dbReference type="GO" id="GO:0080044">
    <property type="term" value="F:quercetin 7-O-glucosyltransferase activity"/>
    <property type="evidence" value="ECO:0007669"/>
    <property type="project" value="TreeGrafter"/>
</dbReference>
<dbReference type="FunFam" id="3.40.50.2000:FF:000027">
    <property type="entry name" value="Glycosyltransferase"/>
    <property type="match status" value="1"/>
</dbReference>
<accession>A0AAV3PTE9</accession>
<dbReference type="FunFam" id="3.40.50.2000:FF:000055">
    <property type="entry name" value="Glycosyltransferase"/>
    <property type="match status" value="1"/>
</dbReference>
<dbReference type="AlphaFoldDB" id="A0AAV3PTE9"/>
<evidence type="ECO:0000256" key="1">
    <source>
        <dbReference type="ARBA" id="ARBA00009995"/>
    </source>
</evidence>
<keyword evidence="4" id="KW-0328">Glycosyltransferase</keyword>